<feature type="compositionally biased region" description="Pro residues" evidence="2">
    <location>
        <begin position="180"/>
        <end position="189"/>
    </location>
</feature>
<feature type="compositionally biased region" description="Basic and acidic residues" evidence="2">
    <location>
        <begin position="325"/>
        <end position="335"/>
    </location>
</feature>
<dbReference type="InterPro" id="IPR011011">
    <property type="entry name" value="Znf_FYVE_PHD"/>
</dbReference>
<feature type="compositionally biased region" description="Low complexity" evidence="2">
    <location>
        <begin position="336"/>
        <end position="347"/>
    </location>
</feature>
<dbReference type="GO" id="GO:0070210">
    <property type="term" value="C:Rpd3L-Expanded complex"/>
    <property type="evidence" value="ECO:0007669"/>
    <property type="project" value="TreeGrafter"/>
</dbReference>
<sequence length="1696" mass="181324">MQEKRIFLGCLFASSPEMEVFTSAFEVYHRLAVSHRKGSTIHRKSVKTWAPSVVEVVGGGGAGGARVHHGDAPVSTASPTPSTSSATARRVASTSSSMSSSRMGGAGSGGRMSLIVQLGAVVATALEEVGGASQHDTVVEVSTGLGAESSEPEEVYQKHKAPNKYPGSCGLPYQDHNYGAPPPPTPPLSPTANRQGESEAPGNVNNRGSSVPEATLSAAALKLERGDDEDSRASVLSSPRHGLEGEPEEGEETETAPEGEEEDDSVTSNFEHDDGYMICCDKCLVWQHVDCMGIDRSNIPDEYHCERCQPRRVDRTRARALQLRKREELNHHHSDSSLSSSSSSSRSPVPPSYSVTNGPNSAGVGDISDDTVSGRRKRRTSSSSSLAASRAKSAADNKKVTGMKRKKQEISREGSNASAVTHQQSQAASSRNSATSQRPLRRRKRRDSMKGAEYKRATAKRRGKASKSLGSDDVMGDEETQDSWEVGNTGGSGAVQLRKWIDNYEEAVTNHYSPELRARLSAIRVNGIHSGLNSGTNGLGSLNISSHHSSASKCRVTQLEPGIRALVASSYLHTNQIVIEIRGKYMLGTQHRQQSSIAKRYPPFLFFYELPKDGTEVCVDARTYGNAARFIRRSCRPNAEVRHCIEKGVLHLYIVTTTNIEKNAEITILHESHHQQLDSHGHLICACNSKDCTAPAPYKRNGFMETDRDRRRRGRRTISSEGDTEPSSIPNIPSQTTASHSITRKGPKSPTKVQPVTPPANAHPQTIQEDSSDTTRTDVDVTEFSNKKKLTREERKMEAIMKAFERLEKAEQRRQEVLARQAQRKEQDVGDGRVRREEDAVTEAVVAAAAAVASKRAAEDDEDEDEKHDHVEVRHTVSERPRRKGRKGRGRLAAASRRNSRVHSGDGESDLTSADEAPAFSPNTTIPVTEIHPVNSLPISNSASLTSVPVVACPSPSASPSPSSSSVPWGCENGSSSAITPQLPISTLPYGSHSPINNIAFAGPLTPGFKFPKTKKVLMNEWLNKGPSETIPAVGQSLNPVASPLPNKTEVNSFPHSPVVGLGTTGLLPLSTGRESLACALVAAAIGSPLTSVSPGSVTTSDTGVGSAKKRWLRQAIKDETDSPANNACCSPNSRAGSPPCAAGDYVTPLKKRRLARESMSSEQSFTPPTTPVGSCENEVGHNSTSPPPANSSKVSSHGKNCHESVVEQEDEDEEEYEEEEEEEEEEDGAGGREEVVECASADNTQVQTGDAPNEGNGVVVDANEESEKVKETLDTGASGGAETSTVVQEIVTESENKDVLKTPCSKLEESSSRSKASVCNPKGSDSIIGNLRKNGISQKELPFTEVKESQSQPATKRKLSISEYRKRKLRASGDEKTEGKGDKEAFGSPTLLRSSGSLDSSSETDQLSAKDDPRILAKAASLMDGSDYDKKGNEEKPSELNYARWDSAPTLVERQRENLTQRLKREFGLCVGDEEEQERLRKHLGIPEVLDKVLGKEAGCETKLSSRMLVAQNLAAPPPPPKSPPLHTNLSTSASGTVGHLPGSRVSFSPVNIKSVQISGTSQPGTLYAINGGGSVGMANAVGTNVAGVSSYGYQGIPCVPSVSLPPPPPPPLPPQYQLSSAHPYSVTSPNSSSPAMAGRPSRAPGLGAPSVMPPVTASSGIQIPATAAGNIIVSPSVRAASKTFFGQGFLPSRT</sequence>
<keyword evidence="1" id="KW-0156">Chromatin regulator</keyword>
<dbReference type="Gene3D" id="3.30.40.10">
    <property type="entry name" value="Zinc/RING finger domain, C3HC4 (zinc finger)"/>
    <property type="match status" value="1"/>
</dbReference>
<dbReference type="PROSITE" id="PS50280">
    <property type="entry name" value="SET"/>
    <property type="match status" value="1"/>
</dbReference>
<feature type="compositionally biased region" description="Basic and acidic residues" evidence="2">
    <location>
        <begin position="867"/>
        <end position="880"/>
    </location>
</feature>
<dbReference type="Gene3D" id="2.170.270.10">
    <property type="entry name" value="SET domain"/>
    <property type="match status" value="1"/>
</dbReference>
<dbReference type="InterPro" id="IPR001214">
    <property type="entry name" value="SET_dom"/>
</dbReference>
<dbReference type="OrthoDB" id="1928087at2759"/>
<feature type="region of interest" description="Disordered" evidence="2">
    <location>
        <begin position="325"/>
        <end position="490"/>
    </location>
</feature>
<dbReference type="PANTHER" id="PTHR46462:SF3">
    <property type="entry name" value="UPSET, ISOFORM A"/>
    <property type="match status" value="1"/>
</dbReference>
<dbReference type="Pfam" id="PF20826">
    <property type="entry name" value="PHD_5"/>
    <property type="match status" value="1"/>
</dbReference>
<feature type="region of interest" description="Disordered" evidence="2">
    <location>
        <begin position="1118"/>
        <end position="1443"/>
    </location>
</feature>
<dbReference type="SUPFAM" id="SSF82199">
    <property type="entry name" value="SET domain"/>
    <property type="match status" value="1"/>
</dbReference>
<proteinExistence type="predicted"/>
<feature type="region of interest" description="Disordered" evidence="2">
    <location>
        <begin position="697"/>
        <end position="780"/>
    </location>
</feature>
<feature type="compositionally biased region" description="Polar residues" evidence="2">
    <location>
        <begin position="413"/>
        <end position="422"/>
    </location>
</feature>
<feature type="compositionally biased region" description="Polar residues" evidence="2">
    <location>
        <begin position="1527"/>
        <end position="1537"/>
    </location>
</feature>
<feature type="compositionally biased region" description="Polar residues" evidence="2">
    <location>
        <begin position="1181"/>
        <end position="1199"/>
    </location>
</feature>
<dbReference type="InterPro" id="IPR046341">
    <property type="entry name" value="SET_dom_sf"/>
</dbReference>
<feature type="region of interest" description="Disordered" evidence="2">
    <location>
        <begin position="1514"/>
        <end position="1543"/>
    </location>
</feature>
<comment type="caution">
    <text evidence="4">The sequence shown here is derived from an EMBL/GenBank/DDBJ whole genome shotgun (WGS) entry which is preliminary data.</text>
</comment>
<feature type="compositionally biased region" description="Basic residues" evidence="2">
    <location>
        <begin position="881"/>
        <end position="890"/>
    </location>
</feature>
<feature type="region of interest" description="Disordered" evidence="2">
    <location>
        <begin position="852"/>
        <end position="926"/>
    </location>
</feature>
<feature type="region of interest" description="Disordered" evidence="2">
    <location>
        <begin position="145"/>
        <end position="211"/>
    </location>
</feature>
<evidence type="ECO:0000256" key="2">
    <source>
        <dbReference type="SAM" id="MobiDB-lite"/>
    </source>
</evidence>
<feature type="compositionally biased region" description="Low complexity" evidence="2">
    <location>
        <begin position="952"/>
        <end position="968"/>
    </location>
</feature>
<dbReference type="SUPFAM" id="SSF57903">
    <property type="entry name" value="FYVE/PHD zinc finger"/>
    <property type="match status" value="1"/>
</dbReference>
<feature type="compositionally biased region" description="Acidic residues" evidence="2">
    <location>
        <begin position="245"/>
        <end position="265"/>
    </location>
</feature>
<feature type="compositionally biased region" description="Polar residues" evidence="2">
    <location>
        <begin position="1618"/>
        <end position="1636"/>
    </location>
</feature>
<feature type="compositionally biased region" description="Low complexity" evidence="2">
    <location>
        <begin position="423"/>
        <end position="437"/>
    </location>
</feature>
<feature type="compositionally biased region" description="Polar residues" evidence="2">
    <location>
        <begin position="1123"/>
        <end position="1136"/>
    </location>
</feature>
<dbReference type="GO" id="GO:0008276">
    <property type="term" value="F:protein methyltransferase activity"/>
    <property type="evidence" value="ECO:0007669"/>
    <property type="project" value="UniProtKB-ARBA"/>
</dbReference>
<name>A0A8K0K832_LADFU</name>
<dbReference type="Proteomes" id="UP000792457">
    <property type="component" value="Unassembled WGS sequence"/>
</dbReference>
<reference evidence="4" key="2">
    <citation type="submission" date="2017-10" db="EMBL/GenBank/DDBJ databases">
        <title>Ladona fulva Genome sequencing and assembly.</title>
        <authorList>
            <person name="Murali S."/>
            <person name="Richards S."/>
            <person name="Bandaranaike D."/>
            <person name="Bellair M."/>
            <person name="Blankenburg K."/>
            <person name="Chao H."/>
            <person name="Dinh H."/>
            <person name="Doddapaneni H."/>
            <person name="Dugan-Rocha S."/>
            <person name="Elkadiri S."/>
            <person name="Gnanaolivu R."/>
            <person name="Hernandez B."/>
            <person name="Skinner E."/>
            <person name="Javaid M."/>
            <person name="Lee S."/>
            <person name="Li M."/>
            <person name="Ming W."/>
            <person name="Munidasa M."/>
            <person name="Muniz J."/>
            <person name="Nguyen L."/>
            <person name="Hughes D."/>
            <person name="Osuji N."/>
            <person name="Pu L.-L."/>
            <person name="Puazo M."/>
            <person name="Qu C."/>
            <person name="Quiroz J."/>
            <person name="Raj R."/>
            <person name="Weissenberger G."/>
            <person name="Xin Y."/>
            <person name="Zou X."/>
            <person name="Han Y."/>
            <person name="Worley K."/>
            <person name="Muzny D."/>
            <person name="Gibbs R."/>
        </authorList>
    </citation>
    <scope>NUCLEOTIDE SEQUENCE</scope>
    <source>
        <strain evidence="4">Sampled in the wild</strain>
    </source>
</reference>
<feature type="compositionally biased region" description="Polar residues" evidence="2">
    <location>
        <begin position="717"/>
        <end position="741"/>
    </location>
</feature>
<evidence type="ECO:0000313" key="4">
    <source>
        <dbReference type="EMBL" id="KAG8228960.1"/>
    </source>
</evidence>
<dbReference type="SMART" id="SM00317">
    <property type="entry name" value="SET"/>
    <property type="match status" value="1"/>
</dbReference>
<feature type="compositionally biased region" description="Polar residues" evidence="2">
    <location>
        <begin position="1282"/>
        <end position="1294"/>
    </location>
</feature>
<dbReference type="Pfam" id="PF00856">
    <property type="entry name" value="SET"/>
    <property type="match status" value="1"/>
</dbReference>
<accession>A0A8K0K832</accession>
<feature type="compositionally biased region" description="Low complexity" evidence="2">
    <location>
        <begin position="1392"/>
        <end position="1402"/>
    </location>
</feature>
<reference evidence="4" key="1">
    <citation type="submission" date="2013-04" db="EMBL/GenBank/DDBJ databases">
        <authorList>
            <person name="Qu J."/>
            <person name="Murali S.C."/>
            <person name="Bandaranaike D."/>
            <person name="Bellair M."/>
            <person name="Blankenburg K."/>
            <person name="Chao H."/>
            <person name="Dinh H."/>
            <person name="Doddapaneni H."/>
            <person name="Downs B."/>
            <person name="Dugan-Rocha S."/>
            <person name="Elkadiri S."/>
            <person name="Gnanaolivu R.D."/>
            <person name="Hernandez B."/>
            <person name="Javaid M."/>
            <person name="Jayaseelan J.C."/>
            <person name="Lee S."/>
            <person name="Li M."/>
            <person name="Ming W."/>
            <person name="Munidasa M."/>
            <person name="Muniz J."/>
            <person name="Nguyen L."/>
            <person name="Ongeri F."/>
            <person name="Osuji N."/>
            <person name="Pu L.-L."/>
            <person name="Puazo M."/>
            <person name="Qu C."/>
            <person name="Quiroz J."/>
            <person name="Raj R."/>
            <person name="Weissenberger G."/>
            <person name="Xin Y."/>
            <person name="Zou X."/>
            <person name="Han Y."/>
            <person name="Richards S."/>
            <person name="Worley K."/>
            <person name="Muzny D."/>
            <person name="Gibbs R."/>
        </authorList>
    </citation>
    <scope>NUCLEOTIDE SEQUENCE</scope>
    <source>
        <strain evidence="4">Sampled in the wild</strain>
    </source>
</reference>
<feature type="compositionally biased region" description="Basic residues" evidence="2">
    <location>
        <begin position="1356"/>
        <end position="1371"/>
    </location>
</feature>
<dbReference type="FunFam" id="3.30.40.10:FF:000150">
    <property type="entry name" value="Inactive histone-lysine N-methyltransferase 2E"/>
    <property type="match status" value="1"/>
</dbReference>
<feature type="compositionally biased region" description="Acidic residues" evidence="2">
    <location>
        <begin position="1207"/>
        <end position="1229"/>
    </location>
</feature>
<organism evidence="4 5">
    <name type="scientific">Ladona fulva</name>
    <name type="common">Scarce chaser dragonfly</name>
    <name type="synonym">Libellula fulva</name>
    <dbReference type="NCBI Taxonomy" id="123851"/>
    <lineage>
        <taxon>Eukaryota</taxon>
        <taxon>Metazoa</taxon>
        <taxon>Ecdysozoa</taxon>
        <taxon>Arthropoda</taxon>
        <taxon>Hexapoda</taxon>
        <taxon>Insecta</taxon>
        <taxon>Pterygota</taxon>
        <taxon>Palaeoptera</taxon>
        <taxon>Odonata</taxon>
        <taxon>Epiprocta</taxon>
        <taxon>Anisoptera</taxon>
        <taxon>Libelluloidea</taxon>
        <taxon>Libellulidae</taxon>
        <taxon>Ladona</taxon>
    </lineage>
</organism>
<dbReference type="GO" id="GO:0006355">
    <property type="term" value="P:regulation of DNA-templated transcription"/>
    <property type="evidence" value="ECO:0007669"/>
    <property type="project" value="TreeGrafter"/>
</dbReference>
<feature type="compositionally biased region" description="Low complexity" evidence="2">
    <location>
        <begin position="381"/>
        <end position="392"/>
    </location>
</feature>
<feature type="compositionally biased region" description="Basic and acidic residues" evidence="2">
    <location>
        <begin position="1295"/>
        <end position="1313"/>
    </location>
</feature>
<feature type="compositionally biased region" description="Basic and acidic residues" evidence="2">
    <location>
        <begin position="1428"/>
        <end position="1439"/>
    </location>
</feature>
<dbReference type="GO" id="GO:0008170">
    <property type="term" value="F:N-methyltransferase activity"/>
    <property type="evidence" value="ECO:0007669"/>
    <property type="project" value="UniProtKB-ARBA"/>
</dbReference>
<feature type="region of interest" description="Disordered" evidence="2">
    <location>
        <begin position="60"/>
        <end position="109"/>
    </location>
</feature>
<feature type="compositionally biased region" description="Low complexity" evidence="2">
    <location>
        <begin position="73"/>
        <end position="103"/>
    </location>
</feature>
<gene>
    <name evidence="4" type="ORF">J437_LFUL007711</name>
</gene>
<feature type="region of interest" description="Disordered" evidence="2">
    <location>
        <begin position="223"/>
        <end position="270"/>
    </location>
</feature>
<feature type="compositionally biased region" description="Polar residues" evidence="2">
    <location>
        <begin position="1159"/>
        <end position="1168"/>
    </location>
</feature>
<dbReference type="CDD" id="cd10529">
    <property type="entry name" value="SET_SETD5-like"/>
    <property type="match status" value="1"/>
</dbReference>
<keyword evidence="5" id="KW-1185">Reference proteome</keyword>
<evidence type="ECO:0000313" key="5">
    <source>
        <dbReference type="Proteomes" id="UP000792457"/>
    </source>
</evidence>
<dbReference type="EMBL" id="KZ308402">
    <property type="protein sequence ID" value="KAG8228960.1"/>
    <property type="molecule type" value="Genomic_DNA"/>
</dbReference>
<dbReference type="CDD" id="cd15550">
    <property type="entry name" value="PHD_MLL5"/>
    <property type="match status" value="1"/>
</dbReference>
<feature type="domain" description="SET" evidence="3">
    <location>
        <begin position="552"/>
        <end position="671"/>
    </location>
</feature>
<feature type="region of interest" description="Disordered" evidence="2">
    <location>
        <begin position="818"/>
        <end position="837"/>
    </location>
</feature>
<dbReference type="InterPro" id="IPR013083">
    <property type="entry name" value="Znf_RING/FYVE/PHD"/>
</dbReference>
<dbReference type="GO" id="GO:0006325">
    <property type="term" value="P:chromatin organization"/>
    <property type="evidence" value="ECO:0007669"/>
    <property type="project" value="UniProtKB-KW"/>
</dbReference>
<feature type="compositionally biased region" description="Basic and acidic residues" evidence="2">
    <location>
        <begin position="1372"/>
        <end position="1386"/>
    </location>
</feature>
<dbReference type="PANTHER" id="PTHR46462">
    <property type="entry name" value="UPSET, ISOFORM A"/>
    <property type="match status" value="1"/>
</dbReference>
<feature type="region of interest" description="Disordered" evidence="2">
    <location>
        <begin position="952"/>
        <end position="973"/>
    </location>
</feature>
<protein>
    <recommendedName>
        <fullName evidence="3">SET domain-containing protein</fullName>
    </recommendedName>
</protein>
<evidence type="ECO:0000259" key="3">
    <source>
        <dbReference type="PROSITE" id="PS50280"/>
    </source>
</evidence>
<dbReference type="GO" id="GO:0008757">
    <property type="term" value="F:S-adenosylmethionine-dependent methyltransferase activity"/>
    <property type="evidence" value="ECO:0007669"/>
    <property type="project" value="UniProtKB-ARBA"/>
</dbReference>
<feature type="compositionally biased region" description="Polar residues" evidence="2">
    <location>
        <begin position="1242"/>
        <end position="1251"/>
    </location>
</feature>
<feature type="region of interest" description="Disordered" evidence="2">
    <location>
        <begin position="1608"/>
        <end position="1653"/>
    </location>
</feature>
<evidence type="ECO:0000256" key="1">
    <source>
        <dbReference type="ARBA" id="ARBA00022853"/>
    </source>
</evidence>
<dbReference type="GO" id="GO:0034967">
    <property type="term" value="C:Set3 complex"/>
    <property type="evidence" value="ECO:0007669"/>
    <property type="project" value="TreeGrafter"/>
</dbReference>